<feature type="compositionally biased region" description="Polar residues" evidence="1">
    <location>
        <begin position="127"/>
        <end position="152"/>
    </location>
</feature>
<dbReference type="Pfam" id="PF06985">
    <property type="entry name" value="HET"/>
    <property type="match status" value="1"/>
</dbReference>
<comment type="caution">
    <text evidence="3">The sequence shown here is derived from an EMBL/GenBank/DDBJ whole genome shotgun (WGS) entry which is preliminary data.</text>
</comment>
<feature type="domain" description="Heterokaryon incompatibility" evidence="2">
    <location>
        <begin position="192"/>
        <end position="353"/>
    </location>
</feature>
<organism evidence="3 4">
    <name type="scientific">Fusarium austroamericanum</name>
    <dbReference type="NCBI Taxonomy" id="282268"/>
    <lineage>
        <taxon>Eukaryota</taxon>
        <taxon>Fungi</taxon>
        <taxon>Dikarya</taxon>
        <taxon>Ascomycota</taxon>
        <taxon>Pezizomycotina</taxon>
        <taxon>Sordariomycetes</taxon>
        <taxon>Hypocreomycetidae</taxon>
        <taxon>Hypocreales</taxon>
        <taxon>Nectriaceae</taxon>
        <taxon>Fusarium</taxon>
    </lineage>
</organism>
<gene>
    <name evidence="3" type="ORF">FAUST_4666</name>
</gene>
<feature type="region of interest" description="Disordered" evidence="1">
    <location>
        <begin position="873"/>
        <end position="894"/>
    </location>
</feature>
<proteinExistence type="predicted"/>
<evidence type="ECO:0000256" key="1">
    <source>
        <dbReference type="SAM" id="MobiDB-lite"/>
    </source>
</evidence>
<dbReference type="InterPro" id="IPR010730">
    <property type="entry name" value="HET"/>
</dbReference>
<evidence type="ECO:0000313" key="3">
    <source>
        <dbReference type="EMBL" id="KAF5239897.1"/>
    </source>
</evidence>
<dbReference type="PANTHER" id="PTHR33112">
    <property type="entry name" value="DOMAIN PROTEIN, PUTATIVE-RELATED"/>
    <property type="match status" value="1"/>
</dbReference>
<feature type="region of interest" description="Disordered" evidence="1">
    <location>
        <begin position="84"/>
        <end position="154"/>
    </location>
</feature>
<accession>A0AAN6C2N0</accession>
<keyword evidence="4" id="KW-1185">Reference proteome</keyword>
<protein>
    <recommendedName>
        <fullName evidence="2">Heterokaryon incompatibility domain-containing protein</fullName>
    </recommendedName>
</protein>
<reference evidence="3 4" key="1">
    <citation type="submission" date="2020-02" db="EMBL/GenBank/DDBJ databases">
        <title>Identification and distribution of gene clusters putatively required for synthesis of sphingolipid metabolism inhibitors in phylogenetically diverse species of the filamentous fungus Fusarium.</title>
        <authorList>
            <person name="Kim H.-S."/>
            <person name="Busman M."/>
            <person name="Brown D.W."/>
            <person name="Divon H."/>
            <person name="Uhlig S."/>
            <person name="Proctor R.H."/>
        </authorList>
    </citation>
    <scope>NUCLEOTIDE SEQUENCE [LARGE SCALE GENOMIC DNA]</scope>
    <source>
        <strain evidence="3 4">NRRL 2903</strain>
    </source>
</reference>
<dbReference type="PANTHER" id="PTHR33112:SF14">
    <property type="entry name" value="HETEROKARYON INCOMPATIBILITY DOMAIN-CONTAINING PROTEIN"/>
    <property type="match status" value="1"/>
</dbReference>
<name>A0AAN6C2N0_FUSAU</name>
<evidence type="ECO:0000259" key="2">
    <source>
        <dbReference type="Pfam" id="PF06985"/>
    </source>
</evidence>
<feature type="compositionally biased region" description="Polar residues" evidence="1">
    <location>
        <begin position="882"/>
        <end position="892"/>
    </location>
</feature>
<evidence type="ECO:0000313" key="4">
    <source>
        <dbReference type="Proteomes" id="UP000537989"/>
    </source>
</evidence>
<sequence length="1061" mass="120823">MEYDLDQGFPPLNTADIFCRIKELYSLNTYRRKSEEWAHRDMQFLVYDDTDDITPSNNPPAANVDGYDSNDEESMLQYALRLSRQDAGIEQTTTSATIPGSERPAVERSPDECTEVTEFDSTREGTSHLSKTSSRAQQKTENAGSTSGQQRGTCKICSPLPEFPHDRRTRKLRLFRTRDVQETSDFPICNHYIPMSYCWASRHKDSNGMPLPLPGSYEIRELDGTIRMNRASDEVLDRAIDIAQTCGLRMIWVDQECLPQQDSEDREIGLQAMDIVYHRAVMTAGLHSTVITSSHHIRFISQLSSAFQQLEQGKMSWEYFNNLGLQSLIPTTLDFIGKVNQEKWYKRAWIAQESLSASGHLLLVFPLADGVRLDSLERQYRLKDAFQCPPSTLDKGRRGIPTTQWSIPDHEFKSLIHGISQFYSTNNRVNLSPAFLALKQHAMPILETASGLWPMEKRNKREDTIHMIGGASYGYRRKLSAAGALTIFRTRTCTRPHDRLAIMANMCRYDIRIDTRAAAARGGSLRVALLALATMNNDMSLFVPELYRPLHQGPGPSNTSSSYEVTPGTELFQPFQTSADRIECHFVDDGLRPRPRPQLYLLAHDVRRRGLNIPAYIWEVQGKMDLLILKYQWEDRWRALKASQSISDNASLSSVSPEFIESNPEARRQLVEIIFSILRHIHSLSDIDDRAQGVADSIWQSIRSAFISLPLPDNVGPALFDHSHVQVYDWDVLQLDHSVDNTSYNQLWFVERIMTDGALWVGRYTRCSQSRRNEEFRQILQSEEGNKAIHSRHVYEALLSQEFRVALRTADVQKLLRSEEAREALESEETRELLRSEDVRNALELDTICKLLHWDEAEFDDISDLIQKLSKDKTRRPDKVRSQSSDDASVTPKTVRLPESIMDRQLSYELIANIVQSRIESDTSIGLAEMRNNVPLVAASLLGLVWNAEVEANRLRRCVSVFDVHGPCIVATPFEFDLEVLPHSKVRHLSRCWVVEHVADEKIPQREDVAGGKKPASGIESVNIGVNAAMGNEGTRLYRVVGKVKGLWEIMELPQKAHYFI</sequence>
<dbReference type="EMBL" id="JAAMOD010000118">
    <property type="protein sequence ID" value="KAF5239897.1"/>
    <property type="molecule type" value="Genomic_DNA"/>
</dbReference>
<dbReference type="AlphaFoldDB" id="A0AAN6C2N0"/>
<dbReference type="Proteomes" id="UP000537989">
    <property type="component" value="Unassembled WGS sequence"/>
</dbReference>